<gene>
    <name evidence="1" type="ORF">BK666_20810</name>
</gene>
<dbReference type="Proteomes" id="UP000285349">
    <property type="component" value="Unassembled WGS sequence"/>
</dbReference>
<dbReference type="EMBL" id="MOBQ01000024">
    <property type="protein sequence ID" value="RON43516.1"/>
    <property type="molecule type" value="Genomic_DNA"/>
</dbReference>
<accession>A0A423JZY5</accession>
<proteinExistence type="predicted"/>
<evidence type="ECO:0000313" key="2">
    <source>
        <dbReference type="Proteomes" id="UP000285349"/>
    </source>
</evidence>
<name>A0A423JZY5_9PSED</name>
<reference evidence="1 2" key="1">
    <citation type="submission" date="2016-10" db="EMBL/GenBank/DDBJ databases">
        <title>Comparative genome analysis of multiple Pseudomonas spp. focuses on biocontrol and plant growth promoting traits.</title>
        <authorList>
            <person name="Tao X.-Y."/>
            <person name="Taylor C.G."/>
        </authorList>
    </citation>
    <scope>NUCLEOTIDE SEQUENCE [LARGE SCALE GENOMIC DNA]</scope>
    <source>
        <strain evidence="1 2">37A10</strain>
    </source>
</reference>
<dbReference type="AlphaFoldDB" id="A0A423JZY5"/>
<comment type="caution">
    <text evidence="1">The sequence shown here is derived from an EMBL/GenBank/DDBJ whole genome shotgun (WGS) entry which is preliminary data.</text>
</comment>
<evidence type="ECO:0000313" key="1">
    <source>
        <dbReference type="EMBL" id="RON43516.1"/>
    </source>
</evidence>
<sequence>MEKSVADQPGITIQHVKSGNFTDEQIDQFDAFAINWNGQEAIHLTFGRTSIEVKNSKFVPTEHGTERESGDVEIFRLDVGAVCMPIETAKELAETLNRMILQSEARRAANEQ</sequence>
<protein>
    <submittedName>
        <fullName evidence="1">Uncharacterized protein</fullName>
    </submittedName>
</protein>
<organism evidence="1 2">
    <name type="scientific">Pseudomonas frederiksbergensis</name>
    <dbReference type="NCBI Taxonomy" id="104087"/>
    <lineage>
        <taxon>Bacteria</taxon>
        <taxon>Pseudomonadati</taxon>
        <taxon>Pseudomonadota</taxon>
        <taxon>Gammaproteobacteria</taxon>
        <taxon>Pseudomonadales</taxon>
        <taxon>Pseudomonadaceae</taxon>
        <taxon>Pseudomonas</taxon>
    </lineage>
</organism>